<feature type="domain" description="Peptidase S1" evidence="7">
    <location>
        <begin position="39"/>
        <end position="267"/>
    </location>
</feature>
<dbReference type="GO" id="GO:0004252">
    <property type="term" value="F:serine-type endopeptidase activity"/>
    <property type="evidence" value="ECO:0007669"/>
    <property type="project" value="InterPro"/>
</dbReference>
<evidence type="ECO:0000256" key="5">
    <source>
        <dbReference type="RuleBase" id="RU363034"/>
    </source>
</evidence>
<feature type="chain" id="PRO_5035464047" evidence="6">
    <location>
        <begin position="19"/>
        <end position="267"/>
    </location>
</feature>
<keyword evidence="9" id="KW-1185">Reference proteome</keyword>
<dbReference type="EMBL" id="JAGMVJ010000006">
    <property type="protein sequence ID" value="KAH7089434.1"/>
    <property type="molecule type" value="Genomic_DNA"/>
</dbReference>
<evidence type="ECO:0000256" key="2">
    <source>
        <dbReference type="ARBA" id="ARBA00022801"/>
    </source>
</evidence>
<accession>A0A8K0W017</accession>
<dbReference type="InterPro" id="IPR001254">
    <property type="entry name" value="Trypsin_dom"/>
</dbReference>
<dbReference type="InterPro" id="IPR001314">
    <property type="entry name" value="Peptidase_S1A"/>
</dbReference>
<sequence length="267" mass="26855">MYIKDIALALALPVLALSAAIPQDPPPFVEDPSSDDADIVGGVAASSGDFPFIVSLQTSSGSHFCGGSLLNANTVLTAAHCTVGQSAGSLRVRAGTLNRASGGTLVSVSSLKVHPNYRSSSQDYDVAIWKLSTSIPTSSTISYARLAASGSDPAAGSTNTVAGWGVTTENGSSPTALRKVDVPVVSRASCQSSYGTSAVTTNMYCAGLTAGGKDSCQGDSGGPIVDTSARTLLGVVSWGDGCARPNAPGVYARVGATSLNSFITSNL</sequence>
<evidence type="ECO:0000313" key="9">
    <source>
        <dbReference type="Proteomes" id="UP000813461"/>
    </source>
</evidence>
<dbReference type="PRINTS" id="PR00722">
    <property type="entry name" value="CHYMOTRYPSIN"/>
</dbReference>
<feature type="signal peptide" evidence="6">
    <location>
        <begin position="1"/>
        <end position="18"/>
    </location>
</feature>
<dbReference type="CDD" id="cd00190">
    <property type="entry name" value="Tryp_SPc"/>
    <property type="match status" value="1"/>
</dbReference>
<dbReference type="PANTHER" id="PTHR24252:SF7">
    <property type="entry name" value="HYALIN"/>
    <property type="match status" value="1"/>
</dbReference>
<evidence type="ECO:0000259" key="7">
    <source>
        <dbReference type="PROSITE" id="PS50240"/>
    </source>
</evidence>
<comment type="caution">
    <text evidence="8">The sequence shown here is derived from an EMBL/GenBank/DDBJ whole genome shotgun (WGS) entry which is preliminary data.</text>
</comment>
<dbReference type="FunFam" id="2.40.10.10:FF:000077">
    <property type="entry name" value="Predicted protein"/>
    <property type="match status" value="1"/>
</dbReference>
<dbReference type="Pfam" id="PF00089">
    <property type="entry name" value="Trypsin"/>
    <property type="match status" value="1"/>
</dbReference>
<reference evidence="8" key="1">
    <citation type="journal article" date="2021" name="Nat. Commun.">
        <title>Genetic determinants of endophytism in the Arabidopsis root mycobiome.</title>
        <authorList>
            <person name="Mesny F."/>
            <person name="Miyauchi S."/>
            <person name="Thiergart T."/>
            <person name="Pickel B."/>
            <person name="Atanasova L."/>
            <person name="Karlsson M."/>
            <person name="Huettel B."/>
            <person name="Barry K.W."/>
            <person name="Haridas S."/>
            <person name="Chen C."/>
            <person name="Bauer D."/>
            <person name="Andreopoulos W."/>
            <person name="Pangilinan J."/>
            <person name="LaButti K."/>
            <person name="Riley R."/>
            <person name="Lipzen A."/>
            <person name="Clum A."/>
            <person name="Drula E."/>
            <person name="Henrissat B."/>
            <person name="Kohler A."/>
            <person name="Grigoriev I.V."/>
            <person name="Martin F.M."/>
            <person name="Hacquard S."/>
        </authorList>
    </citation>
    <scope>NUCLEOTIDE SEQUENCE</scope>
    <source>
        <strain evidence="8">MPI-SDFR-AT-0120</strain>
    </source>
</reference>
<keyword evidence="2 5" id="KW-0378">Hydrolase</keyword>
<protein>
    <submittedName>
        <fullName evidence="8">Trypsin</fullName>
    </submittedName>
</protein>
<evidence type="ECO:0000256" key="1">
    <source>
        <dbReference type="ARBA" id="ARBA00022670"/>
    </source>
</evidence>
<dbReference type="Proteomes" id="UP000813461">
    <property type="component" value="Unassembled WGS sequence"/>
</dbReference>
<keyword evidence="4" id="KW-1015">Disulfide bond</keyword>
<dbReference type="PANTHER" id="PTHR24252">
    <property type="entry name" value="ACROSIN-RELATED"/>
    <property type="match status" value="1"/>
</dbReference>
<dbReference type="AlphaFoldDB" id="A0A8K0W017"/>
<dbReference type="SMART" id="SM00020">
    <property type="entry name" value="Tryp_SPc"/>
    <property type="match status" value="1"/>
</dbReference>
<keyword evidence="6" id="KW-0732">Signal</keyword>
<evidence type="ECO:0000256" key="6">
    <source>
        <dbReference type="SAM" id="SignalP"/>
    </source>
</evidence>
<organism evidence="8 9">
    <name type="scientific">Paraphoma chrysanthemicola</name>
    <dbReference type="NCBI Taxonomy" id="798071"/>
    <lineage>
        <taxon>Eukaryota</taxon>
        <taxon>Fungi</taxon>
        <taxon>Dikarya</taxon>
        <taxon>Ascomycota</taxon>
        <taxon>Pezizomycotina</taxon>
        <taxon>Dothideomycetes</taxon>
        <taxon>Pleosporomycetidae</taxon>
        <taxon>Pleosporales</taxon>
        <taxon>Pleosporineae</taxon>
        <taxon>Phaeosphaeriaceae</taxon>
        <taxon>Paraphoma</taxon>
    </lineage>
</organism>
<gene>
    <name evidence="8" type="ORF">FB567DRAFT_301159</name>
</gene>
<proteinExistence type="predicted"/>
<dbReference type="PROSITE" id="PS00134">
    <property type="entry name" value="TRYPSIN_HIS"/>
    <property type="match status" value="1"/>
</dbReference>
<dbReference type="InterPro" id="IPR009003">
    <property type="entry name" value="Peptidase_S1_PA"/>
</dbReference>
<dbReference type="GO" id="GO:0006508">
    <property type="term" value="P:proteolysis"/>
    <property type="evidence" value="ECO:0007669"/>
    <property type="project" value="UniProtKB-KW"/>
</dbReference>
<dbReference type="PROSITE" id="PS00135">
    <property type="entry name" value="TRYPSIN_SER"/>
    <property type="match status" value="1"/>
</dbReference>
<dbReference type="InterPro" id="IPR033116">
    <property type="entry name" value="TRYPSIN_SER"/>
</dbReference>
<name>A0A8K0W017_9PLEO</name>
<dbReference type="InterPro" id="IPR018114">
    <property type="entry name" value="TRYPSIN_HIS"/>
</dbReference>
<dbReference type="OrthoDB" id="6380398at2759"/>
<keyword evidence="1 5" id="KW-0645">Protease</keyword>
<dbReference type="SUPFAM" id="SSF50494">
    <property type="entry name" value="Trypsin-like serine proteases"/>
    <property type="match status" value="1"/>
</dbReference>
<evidence type="ECO:0000313" key="8">
    <source>
        <dbReference type="EMBL" id="KAH7089434.1"/>
    </source>
</evidence>
<evidence type="ECO:0000256" key="4">
    <source>
        <dbReference type="ARBA" id="ARBA00023157"/>
    </source>
</evidence>
<keyword evidence="3 5" id="KW-0720">Serine protease</keyword>
<dbReference type="InterPro" id="IPR043504">
    <property type="entry name" value="Peptidase_S1_PA_chymotrypsin"/>
</dbReference>
<dbReference type="PROSITE" id="PS50240">
    <property type="entry name" value="TRYPSIN_DOM"/>
    <property type="match status" value="1"/>
</dbReference>
<dbReference type="Gene3D" id="2.40.10.10">
    <property type="entry name" value="Trypsin-like serine proteases"/>
    <property type="match status" value="2"/>
</dbReference>
<evidence type="ECO:0000256" key="3">
    <source>
        <dbReference type="ARBA" id="ARBA00022825"/>
    </source>
</evidence>